<gene>
    <name evidence="1" type="ORF">Aco03nite_097630</name>
</gene>
<evidence type="ECO:0000313" key="2">
    <source>
        <dbReference type="Proteomes" id="UP000612282"/>
    </source>
</evidence>
<sequence>MYPEQQCRRRGRLRLGRHAKTAGAHRLPAAGTVTTLKTADRATPLKANATETADRATPLKANAALSQNDQNPEDQLQVAPFSLKPVGAAELPVWVAW</sequence>
<proteinExistence type="predicted"/>
<accession>A0ABQ3XS64</accession>
<dbReference type="EMBL" id="BOMG01000125">
    <property type="protein sequence ID" value="GID61359.1"/>
    <property type="molecule type" value="Genomic_DNA"/>
</dbReference>
<evidence type="ECO:0000313" key="1">
    <source>
        <dbReference type="EMBL" id="GID61359.1"/>
    </source>
</evidence>
<organism evidence="1 2">
    <name type="scientific">Actinoplanes couchii</name>
    <dbReference type="NCBI Taxonomy" id="403638"/>
    <lineage>
        <taxon>Bacteria</taxon>
        <taxon>Bacillati</taxon>
        <taxon>Actinomycetota</taxon>
        <taxon>Actinomycetes</taxon>
        <taxon>Micromonosporales</taxon>
        <taxon>Micromonosporaceae</taxon>
        <taxon>Actinoplanes</taxon>
    </lineage>
</organism>
<reference evidence="1 2" key="1">
    <citation type="submission" date="2021-01" db="EMBL/GenBank/DDBJ databases">
        <title>Whole genome shotgun sequence of Actinoplanes couchii NBRC 106145.</title>
        <authorList>
            <person name="Komaki H."/>
            <person name="Tamura T."/>
        </authorList>
    </citation>
    <scope>NUCLEOTIDE SEQUENCE [LARGE SCALE GENOMIC DNA]</scope>
    <source>
        <strain evidence="1 2">NBRC 106145</strain>
    </source>
</reference>
<dbReference type="Proteomes" id="UP000612282">
    <property type="component" value="Unassembled WGS sequence"/>
</dbReference>
<protein>
    <submittedName>
        <fullName evidence="1">Uncharacterized protein</fullName>
    </submittedName>
</protein>
<keyword evidence="2" id="KW-1185">Reference proteome</keyword>
<comment type="caution">
    <text evidence="1">The sequence shown here is derived from an EMBL/GenBank/DDBJ whole genome shotgun (WGS) entry which is preliminary data.</text>
</comment>
<name>A0ABQ3XS64_9ACTN</name>